<comment type="caution">
    <text evidence="3">The sequence shown here is derived from an EMBL/GenBank/DDBJ whole genome shotgun (WGS) entry which is preliminary data.</text>
</comment>
<accession>A0AAD3H4Q7</accession>
<sequence length="1010" mass="112703">MKETGVDLANDDQTSSKIEDKDTQEPQPPASNKSPLASASSSPVRPPSFTESPSVQPGNSRRHRRNTSNTDNVSIGTNNSKNADDTISLSSGSTYTPKSRIVQNLSSSVAIGGTTSNPNTPGNRIRRPSVTKVMHMSSFMNANSTHDKSIGSIDDSDRLDKSDRSLGHIRTQISNTSNTSKNNPRQMYKSAGPSESIHSQRSFAKSPTQKVPLVKMEQMKAPRIKDPSVCNLFCAFYAEFDNIVGPKVSFQSPKHFMDHDIAISTAEMEDLLRRSFKCVKNPNEENVAKDVVESKESLDSHDHGQKQTVKVDTQDPSTGSTKDRKVEDVDGSAMDESKSKKRKPIEKPTVPENSQSMFDSTCEYIITGNELTGQMISLSTHNVHILTRPCIIQDTRYERNALLFSIGFVIRRKADPSPFRPLLSRLATVFQAMEIESRFLSSSSTKPKVQQYLNMIVPSLNSPSAKCHLLLDDANALHLQYFSAPKQHAPKVPYYAVPVLLRPEYVLQSLDWDLTINWIVPYINGIRHAKLIAESSKVDQAIVLSCLRVLRHHNVLACVDIFRYSNIYESTEKAQQMLSGKQNDLLLHAFRFISKQNDVVSVHGNSMQSFTPSTMTPVNSFGGNRPPQITRVGNNSIGKGKMTLLAPISGACSYPPVPIENESTDNNAQESRSFQNTRGIYMGTSPSTSNFGTSPKHRSNSLGQSPQQNSPQFSFAKSPSVNTHTANFNAPPKQEEKKMMKAIAILYTSCQRGLSLSEVLTNRIEKQDIPTVVESKTKKKKKRRSKNRTASMGSSGSEDSKDIDWKEVFNYIDHRRFVTFGVIVGLIRRVHEYPVAVSSGKMDDISESKHSVKYADLETPVESKPGLYRQSSFTRRASLAPARRTGSSRTLKRHNSLGLEETRRDMYRNKSAFPLYKSPESPNDGSDRSLVKVKSDENFTKKFRQSITLTPAKRILNTDGMLSKRIVRAMNGTRCDDELCCMFQKSITELKELVKKHEKQDVISIYSTDM</sequence>
<gene>
    <name evidence="3" type="ORF">CTEN210_06355</name>
</gene>
<organism evidence="3 4">
    <name type="scientific">Chaetoceros tenuissimus</name>
    <dbReference type="NCBI Taxonomy" id="426638"/>
    <lineage>
        <taxon>Eukaryota</taxon>
        <taxon>Sar</taxon>
        <taxon>Stramenopiles</taxon>
        <taxon>Ochrophyta</taxon>
        <taxon>Bacillariophyta</taxon>
        <taxon>Coscinodiscophyceae</taxon>
        <taxon>Chaetocerotophycidae</taxon>
        <taxon>Chaetocerotales</taxon>
        <taxon>Chaetocerotaceae</taxon>
        <taxon>Chaetoceros</taxon>
    </lineage>
</organism>
<evidence type="ECO:0000313" key="4">
    <source>
        <dbReference type="Proteomes" id="UP001054902"/>
    </source>
</evidence>
<comment type="similarity">
    <text evidence="1">Belongs to the NPR2 family.</text>
</comment>
<feature type="region of interest" description="Disordered" evidence="2">
    <location>
        <begin position="774"/>
        <end position="800"/>
    </location>
</feature>
<feature type="compositionally biased region" description="Polar residues" evidence="2">
    <location>
        <begin position="717"/>
        <end position="728"/>
    </location>
</feature>
<protein>
    <submittedName>
        <fullName evidence="3">Uncharacterized protein</fullName>
    </submittedName>
</protein>
<feature type="compositionally biased region" description="Polar residues" evidence="2">
    <location>
        <begin position="196"/>
        <end position="208"/>
    </location>
</feature>
<dbReference type="GO" id="GO:0005096">
    <property type="term" value="F:GTPase activator activity"/>
    <property type="evidence" value="ECO:0007669"/>
    <property type="project" value="TreeGrafter"/>
</dbReference>
<feature type="compositionally biased region" description="Polar residues" evidence="2">
    <location>
        <begin position="49"/>
        <end position="58"/>
    </location>
</feature>
<evidence type="ECO:0000313" key="3">
    <source>
        <dbReference type="EMBL" id="GFH49879.1"/>
    </source>
</evidence>
<feature type="compositionally biased region" description="Low complexity" evidence="2">
    <location>
        <begin position="30"/>
        <end position="43"/>
    </location>
</feature>
<dbReference type="EMBL" id="BLLK01000038">
    <property type="protein sequence ID" value="GFH49879.1"/>
    <property type="molecule type" value="Genomic_DNA"/>
</dbReference>
<feature type="compositionally biased region" description="Basic residues" evidence="2">
    <location>
        <begin position="777"/>
        <end position="787"/>
    </location>
</feature>
<feature type="region of interest" description="Disordered" evidence="2">
    <location>
        <begin position="678"/>
        <end position="735"/>
    </location>
</feature>
<feature type="region of interest" description="Disordered" evidence="2">
    <location>
        <begin position="1"/>
        <end position="98"/>
    </location>
</feature>
<dbReference type="GO" id="GO:1904262">
    <property type="term" value="P:negative regulation of TORC1 signaling"/>
    <property type="evidence" value="ECO:0007669"/>
    <property type="project" value="TreeGrafter"/>
</dbReference>
<proteinExistence type="inferred from homology"/>
<feature type="compositionally biased region" description="Polar residues" evidence="2">
    <location>
        <begin position="73"/>
        <end position="98"/>
    </location>
</feature>
<dbReference type="InterPro" id="IPR009348">
    <property type="entry name" value="NPR2-like"/>
</dbReference>
<dbReference type="GO" id="GO:1990130">
    <property type="term" value="C:GATOR1 complex"/>
    <property type="evidence" value="ECO:0007669"/>
    <property type="project" value="TreeGrafter"/>
</dbReference>
<feature type="compositionally biased region" description="Polar residues" evidence="2">
    <location>
        <begin position="678"/>
        <end position="693"/>
    </location>
</feature>
<dbReference type="PANTHER" id="PTHR12991">
    <property type="entry name" value="NITROGEN PERMEASE REGULATOR 2/TUMOR SUPPRESSOR CANDIDATE 4"/>
    <property type="match status" value="1"/>
</dbReference>
<dbReference type="Pfam" id="PF06218">
    <property type="entry name" value="NPR2"/>
    <property type="match status" value="1"/>
</dbReference>
<keyword evidence="4" id="KW-1185">Reference proteome</keyword>
<feature type="compositionally biased region" description="Polar residues" evidence="2">
    <location>
        <begin position="171"/>
        <end position="185"/>
    </location>
</feature>
<feature type="compositionally biased region" description="Basic and acidic residues" evidence="2">
    <location>
        <begin position="293"/>
        <end position="305"/>
    </location>
</feature>
<feature type="region of interest" description="Disordered" evidence="2">
    <location>
        <begin position="293"/>
        <end position="355"/>
    </location>
</feature>
<dbReference type="Proteomes" id="UP001054902">
    <property type="component" value="Unassembled WGS sequence"/>
</dbReference>
<feature type="region of interest" description="Disordered" evidence="2">
    <location>
        <begin position="141"/>
        <end position="208"/>
    </location>
</feature>
<name>A0AAD3H4Q7_9STRA</name>
<dbReference type="GO" id="GO:0005774">
    <property type="term" value="C:vacuolar membrane"/>
    <property type="evidence" value="ECO:0007669"/>
    <property type="project" value="TreeGrafter"/>
</dbReference>
<evidence type="ECO:0000256" key="2">
    <source>
        <dbReference type="SAM" id="MobiDB-lite"/>
    </source>
</evidence>
<dbReference type="AlphaFoldDB" id="A0AAD3H4Q7"/>
<evidence type="ECO:0000256" key="1">
    <source>
        <dbReference type="ARBA" id="ARBA00008433"/>
    </source>
</evidence>
<feature type="compositionally biased region" description="Low complexity" evidence="2">
    <location>
        <begin position="704"/>
        <end position="715"/>
    </location>
</feature>
<dbReference type="GO" id="GO:0010508">
    <property type="term" value="P:positive regulation of autophagy"/>
    <property type="evidence" value="ECO:0007669"/>
    <property type="project" value="TreeGrafter"/>
</dbReference>
<dbReference type="PANTHER" id="PTHR12991:SF10">
    <property type="entry name" value="GATOR COMPLEX PROTEIN NPRL2"/>
    <property type="match status" value="1"/>
</dbReference>
<feature type="compositionally biased region" description="Basic and acidic residues" evidence="2">
    <location>
        <begin position="145"/>
        <end position="166"/>
    </location>
</feature>
<reference evidence="3 4" key="1">
    <citation type="journal article" date="2021" name="Sci. Rep.">
        <title>The genome of the diatom Chaetoceros tenuissimus carries an ancient integrated fragment of an extant virus.</title>
        <authorList>
            <person name="Hongo Y."/>
            <person name="Kimura K."/>
            <person name="Takaki Y."/>
            <person name="Yoshida Y."/>
            <person name="Baba S."/>
            <person name="Kobayashi G."/>
            <person name="Nagasaki K."/>
            <person name="Hano T."/>
            <person name="Tomaru Y."/>
        </authorList>
    </citation>
    <scope>NUCLEOTIDE SEQUENCE [LARGE SCALE GENOMIC DNA]</scope>
    <source>
        <strain evidence="3 4">NIES-3715</strain>
    </source>
</reference>
<feature type="compositionally biased region" description="Polar residues" evidence="2">
    <location>
        <begin position="306"/>
        <end position="320"/>
    </location>
</feature>